<dbReference type="PROSITE" id="PS01076">
    <property type="entry name" value="ACETATE_KINASE_2"/>
    <property type="match status" value="1"/>
</dbReference>
<keyword evidence="7 9" id="KW-0067">ATP-binding</keyword>
<dbReference type="eggNOG" id="COG3426">
    <property type="taxonomic scope" value="Bacteria"/>
</dbReference>
<dbReference type="AlphaFoldDB" id="C0GHW9"/>
<dbReference type="InterPro" id="IPR023865">
    <property type="entry name" value="Aliphatic_acid_kinase_CS"/>
</dbReference>
<evidence type="ECO:0000256" key="7">
    <source>
        <dbReference type="ARBA" id="ARBA00022840"/>
    </source>
</evidence>
<dbReference type="Pfam" id="PF00871">
    <property type="entry name" value="Acetate_kinase"/>
    <property type="match status" value="1"/>
</dbReference>
<dbReference type="Gene3D" id="3.30.420.40">
    <property type="match status" value="2"/>
</dbReference>
<dbReference type="NCBIfam" id="NF002834">
    <property type="entry name" value="PRK03011.1-5"/>
    <property type="match status" value="1"/>
</dbReference>
<dbReference type="NCBIfam" id="TIGR02707">
    <property type="entry name" value="butyr_kinase"/>
    <property type="match status" value="1"/>
</dbReference>
<dbReference type="PANTHER" id="PTHR21060:SF3">
    <property type="entry name" value="BUTYRATE KINASE 2-RELATED"/>
    <property type="match status" value="1"/>
</dbReference>
<evidence type="ECO:0000256" key="3">
    <source>
        <dbReference type="ARBA" id="ARBA00022490"/>
    </source>
</evidence>
<evidence type="ECO:0000256" key="1">
    <source>
        <dbReference type="ARBA" id="ARBA00004496"/>
    </source>
</evidence>
<dbReference type="GO" id="GO:0006083">
    <property type="term" value="P:acetate metabolic process"/>
    <property type="evidence" value="ECO:0007669"/>
    <property type="project" value="TreeGrafter"/>
</dbReference>
<evidence type="ECO:0000256" key="6">
    <source>
        <dbReference type="ARBA" id="ARBA00022777"/>
    </source>
</evidence>
<dbReference type="PROSITE" id="PS01075">
    <property type="entry name" value="ACETATE_KINASE_1"/>
    <property type="match status" value="1"/>
</dbReference>
<dbReference type="EC" id="2.7.2.7" evidence="9"/>
<dbReference type="CDD" id="cd24011">
    <property type="entry name" value="ASKHA_NBD_BK"/>
    <property type="match status" value="1"/>
</dbReference>
<organism evidence="11 12">
    <name type="scientific">Dethiobacter alkaliphilus AHT 1</name>
    <dbReference type="NCBI Taxonomy" id="555088"/>
    <lineage>
        <taxon>Bacteria</taxon>
        <taxon>Bacillati</taxon>
        <taxon>Bacillota</taxon>
        <taxon>Dethiobacteria</taxon>
        <taxon>Dethiobacterales</taxon>
        <taxon>Dethiobacteraceae</taxon>
        <taxon>Dethiobacter</taxon>
    </lineage>
</organism>
<comment type="catalytic activity">
    <reaction evidence="8 9">
        <text>butanoate + ATP = butanoyl phosphate + ADP</text>
        <dbReference type="Rhea" id="RHEA:13585"/>
        <dbReference type="ChEBI" id="CHEBI:17968"/>
        <dbReference type="ChEBI" id="CHEBI:30616"/>
        <dbReference type="ChEBI" id="CHEBI:58079"/>
        <dbReference type="ChEBI" id="CHEBI:456216"/>
        <dbReference type="EC" id="2.7.2.7"/>
    </reaction>
</comment>
<dbReference type="GO" id="GO:0005737">
    <property type="term" value="C:cytoplasm"/>
    <property type="evidence" value="ECO:0007669"/>
    <property type="project" value="UniProtKB-SubCell"/>
</dbReference>
<dbReference type="EMBL" id="ACJM01000010">
    <property type="protein sequence ID" value="EEG77043.1"/>
    <property type="molecule type" value="Genomic_DNA"/>
</dbReference>
<reference evidence="11 12" key="1">
    <citation type="submission" date="2009-02" db="EMBL/GenBank/DDBJ databases">
        <title>Sequencing of the draft genome and assembly of Dethiobacter alkaliphilus AHT 1.</title>
        <authorList>
            <consortium name="US DOE Joint Genome Institute (JGI-PGF)"/>
            <person name="Lucas S."/>
            <person name="Copeland A."/>
            <person name="Lapidus A."/>
            <person name="Glavina del Rio T."/>
            <person name="Dalin E."/>
            <person name="Tice H."/>
            <person name="Bruce D."/>
            <person name="Goodwin L."/>
            <person name="Pitluck S."/>
            <person name="Larimer F."/>
            <person name="Land M.L."/>
            <person name="Hauser L."/>
            <person name="Muyzer G."/>
        </authorList>
    </citation>
    <scope>NUCLEOTIDE SEQUENCE [LARGE SCALE GENOMIC DNA]</scope>
    <source>
        <strain evidence="11 12">AHT 1</strain>
    </source>
</reference>
<dbReference type="HAMAP" id="MF_00542">
    <property type="entry name" value="Butyrate_kinase"/>
    <property type="match status" value="1"/>
</dbReference>
<dbReference type="PIRSF" id="PIRSF036458">
    <property type="entry name" value="Butyrate_kin"/>
    <property type="match status" value="1"/>
</dbReference>
<dbReference type="STRING" id="555088.DealDRAFT_2078"/>
<accession>C0GHW9</accession>
<dbReference type="PANTHER" id="PTHR21060">
    <property type="entry name" value="ACETATE KINASE"/>
    <property type="match status" value="1"/>
</dbReference>
<evidence type="ECO:0000256" key="5">
    <source>
        <dbReference type="ARBA" id="ARBA00022741"/>
    </source>
</evidence>
<evidence type="ECO:0000256" key="8">
    <source>
        <dbReference type="ARBA" id="ARBA00048596"/>
    </source>
</evidence>
<evidence type="ECO:0000313" key="12">
    <source>
        <dbReference type="Proteomes" id="UP000006443"/>
    </source>
</evidence>
<dbReference type="GO" id="GO:0008776">
    <property type="term" value="F:acetate kinase activity"/>
    <property type="evidence" value="ECO:0007669"/>
    <property type="project" value="TreeGrafter"/>
</dbReference>
<evidence type="ECO:0000256" key="10">
    <source>
        <dbReference type="RuleBase" id="RU003835"/>
    </source>
</evidence>
<comment type="subcellular location">
    <subcellularLocation>
        <location evidence="1 9">Cytoplasm</location>
    </subcellularLocation>
</comment>
<proteinExistence type="inferred from homology"/>
<dbReference type="OrthoDB" id="9771859at2"/>
<dbReference type="RefSeq" id="WP_008517211.1">
    <property type="nucleotide sequence ID" value="NZ_ACJM01000010.1"/>
</dbReference>
<dbReference type="SUPFAM" id="SSF53067">
    <property type="entry name" value="Actin-like ATPase domain"/>
    <property type="match status" value="2"/>
</dbReference>
<evidence type="ECO:0000313" key="11">
    <source>
        <dbReference type="EMBL" id="EEG77043.1"/>
    </source>
</evidence>
<dbReference type="Proteomes" id="UP000006443">
    <property type="component" value="Unassembled WGS sequence"/>
</dbReference>
<keyword evidence="12" id="KW-1185">Reference proteome</keyword>
<keyword evidence="4 9" id="KW-0808">Transferase</keyword>
<keyword evidence="3 9" id="KW-0963">Cytoplasm</keyword>
<keyword evidence="6 9" id="KW-0418">Kinase</keyword>
<dbReference type="PRINTS" id="PR00471">
    <property type="entry name" value="ACETATEKNASE"/>
</dbReference>
<evidence type="ECO:0000256" key="9">
    <source>
        <dbReference type="HAMAP-Rule" id="MF_00542"/>
    </source>
</evidence>
<sequence>MEKVLAINPGSTSTKIGLFDGEHCVLQEAIRHPREELESFSAVMDQVEYRCGAITYFLKEHGVALESLAAIVVRGGLLRPVSGGVWLVDEQMRDDLLRCRFGAHASNLGAVMAFPWGQKLGIPVYTVDPVTVDEFAPLARYSGLKEIRRQSMSHALNTKAVARRCAGRLGKGYGDVNLVIAHLGSGISVSAHQRGRMIDVNNANNEGPFSLERTGTLPALALIDMCFNGEKSREEMRELVTAKGGIYSYLQTKDFKEVTERAAAGDSEAREVMEAMAYQVGKEIGAMAAVLHGDVDAVALTGGMAYSEILVKMIEARVGFLGRVEVFAGEEELTALAEGALRALRGEEKPRIYGRD</sequence>
<dbReference type="InterPro" id="IPR000890">
    <property type="entry name" value="Aliphatic_acid_kin_short-chain"/>
</dbReference>
<evidence type="ECO:0000256" key="4">
    <source>
        <dbReference type="ARBA" id="ARBA00022679"/>
    </source>
</evidence>
<dbReference type="GO" id="GO:0005524">
    <property type="term" value="F:ATP binding"/>
    <property type="evidence" value="ECO:0007669"/>
    <property type="project" value="UniProtKB-KW"/>
</dbReference>
<dbReference type="GO" id="GO:0047761">
    <property type="term" value="F:butyrate kinase activity"/>
    <property type="evidence" value="ECO:0007669"/>
    <property type="project" value="UniProtKB-UniRule"/>
</dbReference>
<keyword evidence="5 9" id="KW-0547">Nucleotide-binding</keyword>
<evidence type="ECO:0000256" key="2">
    <source>
        <dbReference type="ARBA" id="ARBA00008748"/>
    </source>
</evidence>
<gene>
    <name evidence="9" type="primary">buk</name>
    <name evidence="11" type="ORF">DealDRAFT_2078</name>
</gene>
<name>C0GHW9_DETAL</name>
<protein>
    <recommendedName>
        <fullName evidence="9">Probable butyrate kinase</fullName>
        <shortName evidence="9">BK</shortName>
        <ecNumber evidence="9">2.7.2.7</ecNumber>
    </recommendedName>
    <alternativeName>
        <fullName evidence="9">Branched-chain carboxylic acid kinase</fullName>
    </alternativeName>
</protein>
<dbReference type="InterPro" id="IPR011245">
    <property type="entry name" value="Butyrate_kin"/>
</dbReference>
<dbReference type="InterPro" id="IPR043129">
    <property type="entry name" value="ATPase_NBD"/>
</dbReference>
<comment type="caution">
    <text evidence="11">The sequence shown here is derived from an EMBL/GenBank/DDBJ whole genome shotgun (WGS) entry which is preliminary data.</text>
</comment>
<comment type="similarity">
    <text evidence="2 9 10">Belongs to the acetokinase family.</text>
</comment>